<evidence type="ECO:0000256" key="6">
    <source>
        <dbReference type="ARBA" id="ARBA00022552"/>
    </source>
</evidence>
<comment type="function">
    <text evidence="10 12">Specifically methylates the N3 position of the uracil ring of uridine 1498 (m3U1498) in 16S rRNA. Acts on the fully assembled 30S ribosomal subunit.</text>
</comment>
<evidence type="ECO:0000256" key="7">
    <source>
        <dbReference type="ARBA" id="ARBA00022603"/>
    </source>
</evidence>
<dbReference type="CDD" id="cd18084">
    <property type="entry name" value="RsmE-like"/>
    <property type="match status" value="1"/>
</dbReference>
<evidence type="ECO:0000256" key="10">
    <source>
        <dbReference type="ARBA" id="ARBA00025699"/>
    </source>
</evidence>
<sequence length="249" mass="28079">MYRFFVKPEQIDMEEKKVHITGSDVNHIKNVLRMRQGETILISAGDNLEYTCLVGEMEAEEVIADISYVQEVGMELPSKIYLFQGLPKSDKMEMIIQKAVELGVYEVIPVSTARAVVKLDAKKEASKQKRWQTIAESAAKQSKRMVIPQIHSVMKFSEAVNYAGELDIRFIPYELAEDMAHTKKLFEQIEPGQSIGIFIGPEGGFTPEEIELAMAHQVQPITLGKRILRTETAGMTVLSILMFLLEGKE</sequence>
<dbReference type="RefSeq" id="WP_118316301.1">
    <property type="nucleotide sequence ID" value="NZ_SDKC01000001.1"/>
</dbReference>
<dbReference type="Proteomes" id="UP000290106">
    <property type="component" value="Unassembled WGS sequence"/>
</dbReference>
<evidence type="ECO:0000256" key="4">
    <source>
        <dbReference type="ARBA" id="ARBA00013673"/>
    </source>
</evidence>
<proteinExistence type="inferred from homology"/>
<dbReference type="NCBIfam" id="NF008692">
    <property type="entry name" value="PRK11713.1-5"/>
    <property type="match status" value="1"/>
</dbReference>
<keyword evidence="7 12" id="KW-0489">Methyltransferase</keyword>
<dbReference type="Pfam" id="PF20260">
    <property type="entry name" value="PUA_4"/>
    <property type="match status" value="1"/>
</dbReference>
<dbReference type="InterPro" id="IPR029028">
    <property type="entry name" value="Alpha/beta_knot_MTases"/>
</dbReference>
<evidence type="ECO:0000313" key="16">
    <source>
        <dbReference type="Proteomes" id="UP000290106"/>
    </source>
</evidence>
<evidence type="ECO:0000259" key="13">
    <source>
        <dbReference type="Pfam" id="PF04452"/>
    </source>
</evidence>
<dbReference type="EMBL" id="SDKC01000001">
    <property type="protein sequence ID" value="RXS74408.1"/>
    <property type="molecule type" value="Genomic_DNA"/>
</dbReference>
<evidence type="ECO:0000256" key="12">
    <source>
        <dbReference type="PIRNR" id="PIRNR015601"/>
    </source>
</evidence>
<keyword evidence="16" id="KW-1185">Reference proteome</keyword>
<gene>
    <name evidence="15" type="ORF">ETP43_03680</name>
</gene>
<dbReference type="SUPFAM" id="SSF88697">
    <property type="entry name" value="PUA domain-like"/>
    <property type="match status" value="1"/>
</dbReference>
<evidence type="ECO:0000256" key="3">
    <source>
        <dbReference type="ARBA" id="ARBA00012328"/>
    </source>
</evidence>
<evidence type="ECO:0000256" key="9">
    <source>
        <dbReference type="ARBA" id="ARBA00022691"/>
    </source>
</evidence>
<dbReference type="GO" id="GO:0070475">
    <property type="term" value="P:rRNA base methylation"/>
    <property type="evidence" value="ECO:0007669"/>
    <property type="project" value="TreeGrafter"/>
</dbReference>
<dbReference type="SUPFAM" id="SSF75217">
    <property type="entry name" value="alpha/beta knot"/>
    <property type="match status" value="1"/>
</dbReference>
<dbReference type="Gene3D" id="3.40.1280.10">
    <property type="match status" value="1"/>
</dbReference>
<keyword evidence="5 12" id="KW-0963">Cytoplasm</keyword>
<dbReference type="AlphaFoldDB" id="A0A4Q1RFS8"/>
<dbReference type="InterPro" id="IPR046887">
    <property type="entry name" value="RsmE_PUA-like"/>
</dbReference>
<dbReference type="Pfam" id="PF04452">
    <property type="entry name" value="Methyltrans_RNA"/>
    <property type="match status" value="1"/>
</dbReference>
<comment type="catalytic activity">
    <reaction evidence="11 12">
        <text>uridine(1498) in 16S rRNA + S-adenosyl-L-methionine = N(3)-methyluridine(1498) in 16S rRNA + S-adenosyl-L-homocysteine + H(+)</text>
        <dbReference type="Rhea" id="RHEA:42920"/>
        <dbReference type="Rhea" id="RHEA-COMP:10283"/>
        <dbReference type="Rhea" id="RHEA-COMP:10284"/>
        <dbReference type="ChEBI" id="CHEBI:15378"/>
        <dbReference type="ChEBI" id="CHEBI:57856"/>
        <dbReference type="ChEBI" id="CHEBI:59789"/>
        <dbReference type="ChEBI" id="CHEBI:65315"/>
        <dbReference type="ChEBI" id="CHEBI:74502"/>
        <dbReference type="EC" id="2.1.1.193"/>
    </reaction>
</comment>
<comment type="similarity">
    <text evidence="2 12">Belongs to the RNA methyltransferase RsmE family.</text>
</comment>
<feature type="domain" description="Ribosomal RNA small subunit methyltransferase E PUA-like" evidence="14">
    <location>
        <begin position="20"/>
        <end position="66"/>
    </location>
</feature>
<dbReference type="GO" id="GO:0070042">
    <property type="term" value="F:rRNA (uridine-N3-)-methyltransferase activity"/>
    <property type="evidence" value="ECO:0007669"/>
    <property type="project" value="TreeGrafter"/>
</dbReference>
<name>A0A4Q1RFS8_9FIRM</name>
<dbReference type="PANTHER" id="PTHR30027">
    <property type="entry name" value="RIBOSOMAL RNA SMALL SUBUNIT METHYLTRANSFERASE E"/>
    <property type="match status" value="1"/>
</dbReference>
<evidence type="ECO:0000256" key="8">
    <source>
        <dbReference type="ARBA" id="ARBA00022679"/>
    </source>
</evidence>
<dbReference type="InterPro" id="IPR015947">
    <property type="entry name" value="PUA-like_sf"/>
</dbReference>
<accession>A0A4Q1RFS8</accession>
<evidence type="ECO:0000256" key="1">
    <source>
        <dbReference type="ARBA" id="ARBA00004496"/>
    </source>
</evidence>
<dbReference type="InterPro" id="IPR006700">
    <property type="entry name" value="RsmE"/>
</dbReference>
<dbReference type="Gene3D" id="2.40.240.20">
    <property type="entry name" value="Hypothetical PUA domain-like, domain 1"/>
    <property type="match status" value="1"/>
</dbReference>
<organism evidence="15 16">
    <name type="scientific">Blautia faecicola</name>
    <dbReference type="NCBI Taxonomy" id="2509240"/>
    <lineage>
        <taxon>Bacteria</taxon>
        <taxon>Bacillati</taxon>
        <taxon>Bacillota</taxon>
        <taxon>Clostridia</taxon>
        <taxon>Lachnospirales</taxon>
        <taxon>Lachnospiraceae</taxon>
        <taxon>Blautia</taxon>
    </lineage>
</organism>
<evidence type="ECO:0000256" key="11">
    <source>
        <dbReference type="ARBA" id="ARBA00047944"/>
    </source>
</evidence>
<evidence type="ECO:0000259" key="14">
    <source>
        <dbReference type="Pfam" id="PF20260"/>
    </source>
</evidence>
<dbReference type="OrthoDB" id="9815641at2"/>
<keyword evidence="9 12" id="KW-0949">S-adenosyl-L-methionine</keyword>
<dbReference type="EC" id="2.1.1.193" evidence="3 12"/>
<dbReference type="InterPro" id="IPR029026">
    <property type="entry name" value="tRNA_m1G_MTases_N"/>
</dbReference>
<evidence type="ECO:0000256" key="5">
    <source>
        <dbReference type="ARBA" id="ARBA00022490"/>
    </source>
</evidence>
<protein>
    <recommendedName>
        <fullName evidence="4 12">Ribosomal RNA small subunit methyltransferase E</fullName>
        <ecNumber evidence="3 12">2.1.1.193</ecNumber>
    </recommendedName>
</protein>
<comment type="subcellular location">
    <subcellularLocation>
        <location evidence="1 12">Cytoplasm</location>
    </subcellularLocation>
</comment>
<keyword evidence="6 12" id="KW-0698">rRNA processing</keyword>
<reference evidence="15 16" key="1">
    <citation type="submission" date="2019-01" db="EMBL/GenBank/DDBJ databases">
        <title>Blautia sp. nov. KGMB01111 isolated human feces.</title>
        <authorList>
            <person name="Park J.-E."/>
            <person name="Kim J.-S."/>
            <person name="Park S.-H."/>
        </authorList>
    </citation>
    <scope>NUCLEOTIDE SEQUENCE [LARGE SCALE GENOMIC DNA]</scope>
    <source>
        <strain evidence="15 16">KGMB01111</strain>
    </source>
</reference>
<dbReference type="NCBIfam" id="TIGR00046">
    <property type="entry name" value="RsmE family RNA methyltransferase"/>
    <property type="match status" value="1"/>
</dbReference>
<dbReference type="PIRSF" id="PIRSF015601">
    <property type="entry name" value="MTase_slr0722"/>
    <property type="match status" value="1"/>
</dbReference>
<feature type="domain" description="Ribosomal RNA small subunit methyltransferase E methyltransferase" evidence="13">
    <location>
        <begin position="75"/>
        <end position="242"/>
    </location>
</feature>
<keyword evidence="8 12" id="KW-0808">Transferase</keyword>
<dbReference type="GO" id="GO:0005737">
    <property type="term" value="C:cytoplasm"/>
    <property type="evidence" value="ECO:0007669"/>
    <property type="project" value="UniProtKB-SubCell"/>
</dbReference>
<evidence type="ECO:0000313" key="15">
    <source>
        <dbReference type="EMBL" id="RXS74408.1"/>
    </source>
</evidence>
<comment type="caution">
    <text evidence="15">The sequence shown here is derived from an EMBL/GenBank/DDBJ whole genome shotgun (WGS) entry which is preliminary data.</text>
</comment>
<dbReference type="InterPro" id="IPR046886">
    <property type="entry name" value="RsmE_MTase_dom"/>
</dbReference>
<evidence type="ECO:0000256" key="2">
    <source>
        <dbReference type="ARBA" id="ARBA00005528"/>
    </source>
</evidence>
<dbReference type="PANTHER" id="PTHR30027:SF3">
    <property type="entry name" value="16S RRNA (URACIL(1498)-N(3))-METHYLTRANSFERASE"/>
    <property type="match status" value="1"/>
</dbReference>